<dbReference type="InterPro" id="IPR001584">
    <property type="entry name" value="Integrase_cat-core"/>
</dbReference>
<dbReference type="Proteomes" id="UP001295740">
    <property type="component" value="Unassembled WGS sequence"/>
</dbReference>
<dbReference type="Gene3D" id="1.10.340.70">
    <property type="match status" value="1"/>
</dbReference>
<dbReference type="InterPro" id="IPR041588">
    <property type="entry name" value="Integrase_H2C2"/>
</dbReference>
<gene>
    <name evidence="4" type="ORF">KHLLAP_LOCUS10867</name>
</gene>
<dbReference type="GO" id="GO:0003723">
    <property type="term" value="F:RNA binding"/>
    <property type="evidence" value="ECO:0007669"/>
    <property type="project" value="UniProtKB-KW"/>
</dbReference>
<evidence type="ECO:0000313" key="5">
    <source>
        <dbReference type="Proteomes" id="UP001295740"/>
    </source>
</evidence>
<comment type="caution">
    <text evidence="4">The sequence shown here is derived from an EMBL/GenBank/DDBJ whole genome shotgun (WGS) entry which is preliminary data.</text>
</comment>
<dbReference type="InterPro" id="IPR050951">
    <property type="entry name" value="Retrovirus_Pol_polyprotein"/>
</dbReference>
<feature type="region of interest" description="Disordered" evidence="2">
    <location>
        <begin position="67"/>
        <end position="93"/>
    </location>
</feature>
<evidence type="ECO:0000256" key="1">
    <source>
        <dbReference type="ARBA" id="ARBA00022884"/>
    </source>
</evidence>
<dbReference type="EMBL" id="CAUWAG010000014">
    <property type="protein sequence ID" value="CAJ2510399.1"/>
    <property type="molecule type" value="Genomic_DNA"/>
</dbReference>
<sequence length="485" mass="55252">MKHDVIVGKKFFNRHDVLVDSPQQRLLFPDEWIPDYRALPEISMDSAGSLLKDVAYDQDAVRRDKLMETDDKQRRASQRNSRRSDIKTQKQVRDDQRTMTLFKPVTSVSYVHVCDIPIAAVRHDQPLDGHSIQATEIFVLDDADPPEFSGIALNDELLHANKEDASLAKYRKKEGDGSSIDWTMSGELVLFCGRLAVPNSNNLYTRVVAKAHSSLATAHPGINKTRQMVSKRYWWPNLNGFVIQYIENCTCKPFKNPRDKTPGLLMPLPVPEGTWQDLTIDFKTMPKDKDGYDNLFVVIDRLSKIPWSTPYFDTATAQDAAWMVYNGPYHVLGWPQTFTSDRGPQFISAFTDELSKIHGTKLEFSSAGHKQSVGQVEIMNKYIDQRLQPFVNHFQDNWARAIPAMDAAQVSLPHESLGGLSPREVLTGRPMKMSFDWEARTKVLAKLPKQERLTRSEAQEMARQIQTWAAYARGAIKKAQDRMVQ</sequence>
<dbReference type="InterPro" id="IPR012337">
    <property type="entry name" value="RNaseH-like_sf"/>
</dbReference>
<keyword evidence="1" id="KW-0694">RNA-binding</keyword>
<accession>A0AAI8YMQ9</accession>
<protein>
    <submittedName>
        <fullName evidence="4">Uu.00g051020.m01.CDS01</fullName>
    </submittedName>
</protein>
<name>A0AAI8YMQ9_9PEZI</name>
<dbReference type="Pfam" id="PF17921">
    <property type="entry name" value="Integrase_H2C2"/>
    <property type="match status" value="1"/>
</dbReference>
<reference evidence="4" key="1">
    <citation type="submission" date="2023-10" db="EMBL/GenBank/DDBJ databases">
        <authorList>
            <person name="Hackl T."/>
        </authorList>
    </citation>
    <scope>NUCLEOTIDE SEQUENCE</scope>
</reference>
<dbReference type="GO" id="GO:0015074">
    <property type="term" value="P:DNA integration"/>
    <property type="evidence" value="ECO:0007669"/>
    <property type="project" value="InterPro"/>
</dbReference>
<dbReference type="AlphaFoldDB" id="A0AAI8YMQ9"/>
<dbReference type="PROSITE" id="PS50994">
    <property type="entry name" value="INTEGRASE"/>
    <property type="match status" value="1"/>
</dbReference>
<evidence type="ECO:0000256" key="2">
    <source>
        <dbReference type="SAM" id="MobiDB-lite"/>
    </source>
</evidence>
<dbReference type="PANTHER" id="PTHR37984">
    <property type="entry name" value="PROTEIN CBG26694"/>
    <property type="match status" value="1"/>
</dbReference>
<feature type="domain" description="Integrase catalytic" evidence="3">
    <location>
        <begin position="267"/>
        <end position="430"/>
    </location>
</feature>
<feature type="compositionally biased region" description="Basic and acidic residues" evidence="2">
    <location>
        <begin position="82"/>
        <end position="93"/>
    </location>
</feature>
<dbReference type="GO" id="GO:0005634">
    <property type="term" value="C:nucleus"/>
    <property type="evidence" value="ECO:0007669"/>
    <property type="project" value="UniProtKB-ARBA"/>
</dbReference>
<proteinExistence type="predicted"/>
<organism evidence="4 5">
    <name type="scientific">Anthostomella pinea</name>
    <dbReference type="NCBI Taxonomy" id="933095"/>
    <lineage>
        <taxon>Eukaryota</taxon>
        <taxon>Fungi</taxon>
        <taxon>Dikarya</taxon>
        <taxon>Ascomycota</taxon>
        <taxon>Pezizomycotina</taxon>
        <taxon>Sordariomycetes</taxon>
        <taxon>Xylariomycetidae</taxon>
        <taxon>Xylariales</taxon>
        <taxon>Xylariaceae</taxon>
        <taxon>Anthostomella</taxon>
    </lineage>
</organism>
<dbReference type="InterPro" id="IPR036397">
    <property type="entry name" value="RNaseH_sf"/>
</dbReference>
<evidence type="ECO:0000313" key="4">
    <source>
        <dbReference type="EMBL" id="CAJ2510399.1"/>
    </source>
</evidence>
<dbReference type="Gene3D" id="3.30.420.10">
    <property type="entry name" value="Ribonuclease H-like superfamily/Ribonuclease H"/>
    <property type="match status" value="1"/>
</dbReference>
<dbReference type="SUPFAM" id="SSF53098">
    <property type="entry name" value="Ribonuclease H-like"/>
    <property type="match status" value="1"/>
</dbReference>
<evidence type="ECO:0000259" key="3">
    <source>
        <dbReference type="PROSITE" id="PS50994"/>
    </source>
</evidence>
<dbReference type="PANTHER" id="PTHR37984:SF5">
    <property type="entry name" value="PROTEIN NYNRIN-LIKE"/>
    <property type="match status" value="1"/>
</dbReference>
<keyword evidence="5" id="KW-1185">Reference proteome</keyword>